<comment type="subcellular location">
    <subcellularLocation>
        <location evidence="1">Cytoplasm</location>
    </subcellularLocation>
</comment>
<feature type="compositionally biased region" description="Polar residues" evidence="8">
    <location>
        <begin position="128"/>
        <end position="137"/>
    </location>
</feature>
<feature type="region of interest" description="Disordered" evidence="8">
    <location>
        <begin position="947"/>
        <end position="991"/>
    </location>
</feature>
<feature type="compositionally biased region" description="Low complexity" evidence="8">
    <location>
        <begin position="116"/>
        <end position="127"/>
    </location>
</feature>
<reference evidence="10 11" key="1">
    <citation type="submission" date="2023-03" db="EMBL/GenBank/DDBJ databases">
        <title>Genome sequence of Lichtheimia ornata CBS 291.66.</title>
        <authorList>
            <person name="Mohabir J.T."/>
            <person name="Shea T.P."/>
            <person name="Kurbessoian T."/>
            <person name="Berby B."/>
            <person name="Fontaine J."/>
            <person name="Livny J."/>
            <person name="Gnirke A."/>
            <person name="Stajich J.E."/>
            <person name="Cuomo C.A."/>
        </authorList>
    </citation>
    <scope>NUCLEOTIDE SEQUENCE [LARGE SCALE GENOMIC DNA]</scope>
    <source>
        <strain evidence="10">CBS 291.66</strain>
    </source>
</reference>
<dbReference type="PANTHER" id="PTHR12537">
    <property type="entry name" value="RNA BINDING PROTEIN PUMILIO-RELATED"/>
    <property type="match status" value="1"/>
</dbReference>
<feature type="region of interest" description="Disordered" evidence="8">
    <location>
        <begin position="390"/>
        <end position="409"/>
    </location>
</feature>
<feature type="repeat" description="Pumilio" evidence="7">
    <location>
        <begin position="658"/>
        <end position="693"/>
    </location>
</feature>
<dbReference type="RefSeq" id="XP_058348766.1">
    <property type="nucleotide sequence ID" value="XM_058480243.1"/>
</dbReference>
<feature type="repeat" description="Pumilio" evidence="7">
    <location>
        <begin position="694"/>
        <end position="729"/>
    </location>
</feature>
<feature type="compositionally biased region" description="Polar residues" evidence="8">
    <location>
        <begin position="959"/>
        <end position="969"/>
    </location>
</feature>
<feature type="domain" description="PUM-HD" evidence="9">
    <location>
        <begin position="602"/>
        <end position="943"/>
    </location>
</feature>
<dbReference type="InterPro" id="IPR016024">
    <property type="entry name" value="ARM-type_fold"/>
</dbReference>
<dbReference type="CDD" id="cd07920">
    <property type="entry name" value="Pumilio"/>
    <property type="match status" value="1"/>
</dbReference>
<dbReference type="FunFam" id="1.25.10.10:FF:000004">
    <property type="entry name" value="Pumilio homolog 1 isoform 2"/>
    <property type="match status" value="1"/>
</dbReference>
<dbReference type="Gene3D" id="1.25.10.10">
    <property type="entry name" value="Leucine-rich Repeat Variant"/>
    <property type="match status" value="1"/>
</dbReference>
<dbReference type="PROSITE" id="PS50303">
    <property type="entry name" value="PUM_HD"/>
    <property type="match status" value="1"/>
</dbReference>
<feature type="repeat" description="Pumilio" evidence="7">
    <location>
        <begin position="838"/>
        <end position="873"/>
    </location>
</feature>
<evidence type="ECO:0000313" key="11">
    <source>
        <dbReference type="Proteomes" id="UP001234581"/>
    </source>
</evidence>
<feature type="compositionally biased region" description="Basic and acidic residues" evidence="8">
    <location>
        <begin position="179"/>
        <end position="189"/>
    </location>
</feature>
<feature type="repeat" description="Pumilio" evidence="7">
    <location>
        <begin position="877"/>
        <end position="917"/>
    </location>
</feature>
<feature type="repeat" description="Pumilio" evidence="7">
    <location>
        <begin position="730"/>
        <end position="765"/>
    </location>
</feature>
<feature type="repeat" description="Pumilio" evidence="7">
    <location>
        <begin position="766"/>
        <end position="801"/>
    </location>
</feature>
<dbReference type="GeneID" id="83207550"/>
<evidence type="ECO:0000256" key="4">
    <source>
        <dbReference type="ARBA" id="ARBA00022884"/>
    </source>
</evidence>
<feature type="compositionally biased region" description="Pro residues" evidence="8">
    <location>
        <begin position="302"/>
        <end position="323"/>
    </location>
</feature>
<feature type="repeat" description="Pumilio" evidence="7">
    <location>
        <begin position="802"/>
        <end position="837"/>
    </location>
</feature>
<feature type="region of interest" description="Disordered" evidence="8">
    <location>
        <begin position="59"/>
        <end position="137"/>
    </location>
</feature>
<dbReference type="EMBL" id="JARTCD010000001">
    <property type="protein sequence ID" value="KAJ8663854.1"/>
    <property type="molecule type" value="Genomic_DNA"/>
</dbReference>
<dbReference type="GO" id="GO:0003730">
    <property type="term" value="F:mRNA 3'-UTR binding"/>
    <property type="evidence" value="ECO:0007669"/>
    <property type="project" value="TreeGrafter"/>
</dbReference>
<dbReference type="Proteomes" id="UP001234581">
    <property type="component" value="Unassembled WGS sequence"/>
</dbReference>
<dbReference type="SMART" id="SM00025">
    <property type="entry name" value="Pumilio"/>
    <property type="match status" value="8"/>
</dbReference>
<evidence type="ECO:0000256" key="6">
    <source>
        <dbReference type="ARBA" id="ARBA00081811"/>
    </source>
</evidence>
<evidence type="ECO:0000256" key="2">
    <source>
        <dbReference type="ARBA" id="ARBA00022490"/>
    </source>
</evidence>
<feature type="region of interest" description="Disordered" evidence="8">
    <location>
        <begin position="157"/>
        <end position="229"/>
    </location>
</feature>
<evidence type="ECO:0000256" key="1">
    <source>
        <dbReference type="ARBA" id="ARBA00004496"/>
    </source>
</evidence>
<protein>
    <recommendedName>
        <fullName evidence="6">Pumilio homology domain family member 3</fullName>
    </recommendedName>
</protein>
<evidence type="ECO:0000256" key="3">
    <source>
        <dbReference type="ARBA" id="ARBA00022737"/>
    </source>
</evidence>
<keyword evidence="2" id="KW-0963">Cytoplasm</keyword>
<feature type="compositionally biased region" description="Polar residues" evidence="8">
    <location>
        <begin position="162"/>
        <end position="178"/>
    </location>
</feature>
<dbReference type="AlphaFoldDB" id="A0AAD8DIE3"/>
<feature type="region of interest" description="Disordered" evidence="8">
    <location>
        <begin position="250"/>
        <end position="337"/>
    </location>
</feature>
<sequence length="991" mass="110772">MQRGAFMADYPGLERPQQRSQYSRQAYQLDIQQPKARNQPKGQLAALMSNRGGDLEADFYLDSTNDYGNRSSSAPPDQHLLSQQGSMARNPFPLSQQGVGDASSSSSAIDQGHYLQQQQQHHQQQQHWDPTSTSLRHVWSSTPNQMVPATAADGSKVFEQEPGSSSTTSDPYLNTLSKTDNRSTPDHLGRLWGSPSFMSPSNEGGMDPVQGVPNTSISPLASIGQRPINQEQHDSLLMRYNNLDNRAFMMQGSSSSNTRSNTTTGNSRLGAYRNYNHGMSSPADYAALQSPVSNESFKSPQPMSPQQPPPPPFQFNTMSPPPRANSTPPGNHMPGHHRQHIEAQEYNNMLLGMRGMGLHDKQASAGNSDEFKANRMTAAQQQRYRQWLNRQGGGSGGASSGIKHQQTASLDAVMRDTANATAWSASSTPNRVMSPVNGSFDDLRAQSTSPSLYGDFYDNDMHHRMYPSHPRDRRQPPQHAMMGADMEHVDPAFWQEHALGRGAMTPEMQQPPQQHDVADEQIWRQLQARQRQIMMQQEELYLLRNQMLRNMAPYGPYNMAPGVMNPTARGGIPATHDTMSPTAAAAAVAAPMTPTSDVVQIIRSPLLEEFRNNKNRKYELKDIIDHVVEFSGDQHGSRFIQQKLETANSDEKQLVFDEILPNCLQLMTDVFGNYVVQKLFEHGSQAQKAILAKQMEGHILSLSLQMYGCRVVQKALEHVLVDQQASIIREIDGNVLKCVKDQNGNHVVQKAIERVPSQYIQFIIDTFHGQVYHLATHPYGCRVIQRMFEHCPSQQTDRLLEELHRCTSQLVQDQYGNYVVQHILEHGKPEDKALIIGKIRGHVLQLSKHKFASNVVEKCVAYGSTEDRHALIEEVLQMRPDGSSPLLTLMKDQYANYVLQKMLDTVDDSQQRDVLVNRIKTHLHSVRKYTYGKHLTQKVEKLLPLTTQAQENKQDKETTATSVDASTNVAAPAADASTTPQHEASGDVQPF</sequence>
<evidence type="ECO:0000256" key="5">
    <source>
        <dbReference type="ARBA" id="ARBA00060736"/>
    </source>
</evidence>
<keyword evidence="3" id="KW-0677">Repeat</keyword>
<dbReference type="Pfam" id="PF00806">
    <property type="entry name" value="PUF"/>
    <property type="match status" value="8"/>
</dbReference>
<dbReference type="PROSITE" id="PS50302">
    <property type="entry name" value="PUM"/>
    <property type="match status" value="8"/>
</dbReference>
<feature type="compositionally biased region" description="Polar residues" evidence="8">
    <location>
        <begin position="62"/>
        <end position="109"/>
    </location>
</feature>
<dbReference type="GO" id="GO:0000288">
    <property type="term" value="P:nuclear-transcribed mRNA catabolic process, deadenylation-dependent decay"/>
    <property type="evidence" value="ECO:0007669"/>
    <property type="project" value="TreeGrafter"/>
</dbReference>
<evidence type="ECO:0000313" key="10">
    <source>
        <dbReference type="EMBL" id="KAJ8663854.1"/>
    </source>
</evidence>
<feature type="compositionally biased region" description="Low complexity" evidence="8">
    <location>
        <begin position="252"/>
        <end position="268"/>
    </location>
</feature>
<gene>
    <name evidence="10" type="ORF">O0I10_000128</name>
</gene>
<dbReference type="InterPro" id="IPR033133">
    <property type="entry name" value="PUM-HD"/>
</dbReference>
<keyword evidence="11" id="KW-1185">Reference proteome</keyword>
<dbReference type="InterPro" id="IPR033712">
    <property type="entry name" value="Pumilio_RNA-bd"/>
</dbReference>
<dbReference type="SUPFAM" id="SSF48371">
    <property type="entry name" value="ARM repeat"/>
    <property type="match status" value="1"/>
</dbReference>
<dbReference type="InterPro" id="IPR011989">
    <property type="entry name" value="ARM-like"/>
</dbReference>
<dbReference type="PANTHER" id="PTHR12537:SF12">
    <property type="entry name" value="MATERNAL PROTEIN PUMILIO"/>
    <property type="match status" value="1"/>
</dbReference>
<feature type="repeat" description="Pumilio" evidence="7">
    <location>
        <begin position="622"/>
        <end position="657"/>
    </location>
</feature>
<evidence type="ECO:0000256" key="7">
    <source>
        <dbReference type="PROSITE-ProRule" id="PRU00317"/>
    </source>
</evidence>
<dbReference type="GO" id="GO:0005737">
    <property type="term" value="C:cytoplasm"/>
    <property type="evidence" value="ECO:0007669"/>
    <property type="project" value="UniProtKB-SubCell"/>
</dbReference>
<organism evidence="10 11">
    <name type="scientific">Lichtheimia ornata</name>
    <dbReference type="NCBI Taxonomy" id="688661"/>
    <lineage>
        <taxon>Eukaryota</taxon>
        <taxon>Fungi</taxon>
        <taxon>Fungi incertae sedis</taxon>
        <taxon>Mucoromycota</taxon>
        <taxon>Mucoromycotina</taxon>
        <taxon>Mucoromycetes</taxon>
        <taxon>Mucorales</taxon>
        <taxon>Lichtheimiaceae</taxon>
        <taxon>Lichtheimia</taxon>
    </lineage>
</organism>
<accession>A0AAD8DIE3</accession>
<feature type="region of interest" description="Disordered" evidence="8">
    <location>
        <begin position="1"/>
        <end position="24"/>
    </location>
</feature>
<evidence type="ECO:0000256" key="8">
    <source>
        <dbReference type="SAM" id="MobiDB-lite"/>
    </source>
</evidence>
<proteinExistence type="inferred from homology"/>
<comment type="similarity">
    <text evidence="5">Belongs to the PUF3 family.</text>
</comment>
<evidence type="ECO:0000259" key="9">
    <source>
        <dbReference type="PROSITE" id="PS50303"/>
    </source>
</evidence>
<keyword evidence="4" id="KW-0694">RNA-binding</keyword>
<dbReference type="InterPro" id="IPR001313">
    <property type="entry name" value="Pumilio_RNA-bd_rpt"/>
</dbReference>
<name>A0AAD8DIE3_9FUNG</name>
<comment type="caution">
    <text evidence="10">The sequence shown here is derived from an EMBL/GenBank/DDBJ whole genome shotgun (WGS) entry which is preliminary data.</text>
</comment>